<dbReference type="AlphaFoldDB" id="A0A225W8K0"/>
<dbReference type="Proteomes" id="UP000198211">
    <property type="component" value="Unassembled WGS sequence"/>
</dbReference>
<gene>
    <name evidence="1" type="ORF">PHMEG_00012709</name>
</gene>
<evidence type="ECO:0000313" key="2">
    <source>
        <dbReference type="Proteomes" id="UP000198211"/>
    </source>
</evidence>
<proteinExistence type="predicted"/>
<protein>
    <submittedName>
        <fullName evidence="1">Uncharacterized protein</fullName>
    </submittedName>
</protein>
<reference evidence="2" key="1">
    <citation type="submission" date="2017-03" db="EMBL/GenBank/DDBJ databases">
        <title>Phytopthora megakarya and P. palmivora, two closely related causual agents of cacao black pod achieved similar genome size and gene model numbers by different mechanisms.</title>
        <authorList>
            <person name="Ali S."/>
            <person name="Shao J."/>
            <person name="Larry D.J."/>
            <person name="Kronmiller B."/>
            <person name="Shen D."/>
            <person name="Strem M.D."/>
            <person name="Melnick R.L."/>
            <person name="Guiltinan M.J."/>
            <person name="Tyler B.M."/>
            <person name="Meinhardt L.W."/>
            <person name="Bailey B.A."/>
        </authorList>
    </citation>
    <scope>NUCLEOTIDE SEQUENCE [LARGE SCALE GENOMIC DNA]</scope>
    <source>
        <strain evidence="2">zdho120</strain>
    </source>
</reference>
<evidence type="ECO:0000313" key="1">
    <source>
        <dbReference type="EMBL" id="OWZ13895.1"/>
    </source>
</evidence>
<organism evidence="1 2">
    <name type="scientific">Phytophthora megakarya</name>
    <dbReference type="NCBI Taxonomy" id="4795"/>
    <lineage>
        <taxon>Eukaryota</taxon>
        <taxon>Sar</taxon>
        <taxon>Stramenopiles</taxon>
        <taxon>Oomycota</taxon>
        <taxon>Peronosporomycetes</taxon>
        <taxon>Peronosporales</taxon>
        <taxon>Peronosporaceae</taxon>
        <taxon>Phytophthora</taxon>
    </lineage>
</organism>
<dbReference type="EMBL" id="NBNE01001470">
    <property type="protein sequence ID" value="OWZ13895.1"/>
    <property type="molecule type" value="Genomic_DNA"/>
</dbReference>
<comment type="caution">
    <text evidence="1">The sequence shown here is derived from an EMBL/GenBank/DDBJ whole genome shotgun (WGS) entry which is preliminary data.</text>
</comment>
<sequence length="115" mass="13476">MRLVLLEYNAEQANWADLLPLIQTNLDQTPVFLYGQAVRLKLYADKRFHVNEKILEHIVNRDEYLTVEQFVQLRAHATQVFKVLVYRDDLMHIEDSCEPVTTMTDEHPVRASPPV</sequence>
<name>A0A225W8K0_9STRA</name>
<keyword evidence="2" id="KW-1185">Reference proteome</keyword>
<accession>A0A225W8K0</accession>